<gene>
    <name evidence="1" type="ORF">OSTQU699_LOCUS1848</name>
</gene>
<accession>A0A8S1IZ55</accession>
<name>A0A8S1IZ55_9CHLO</name>
<reference evidence="1" key="1">
    <citation type="submission" date="2020-12" db="EMBL/GenBank/DDBJ databases">
        <authorList>
            <person name="Iha C."/>
        </authorList>
    </citation>
    <scope>NUCLEOTIDE SEQUENCE</scope>
</reference>
<sequence>MIVRCSIGQQWLPPGDGQDGADVGVAEGVGEAGWWHCCSVEWMETMEEDCMVSRWELPGRIVPKKIGVGMERSRIQHDSVRAVQVTRHGRSAVWGCRHGAAASGGVE</sequence>
<dbReference type="EMBL" id="CAJHUC010000485">
    <property type="protein sequence ID" value="CAD7696488.1"/>
    <property type="molecule type" value="Genomic_DNA"/>
</dbReference>
<protein>
    <submittedName>
        <fullName evidence="1">Uncharacterized protein</fullName>
    </submittedName>
</protein>
<keyword evidence="2" id="KW-1185">Reference proteome</keyword>
<dbReference type="Proteomes" id="UP000708148">
    <property type="component" value="Unassembled WGS sequence"/>
</dbReference>
<comment type="caution">
    <text evidence="1">The sequence shown here is derived from an EMBL/GenBank/DDBJ whole genome shotgun (WGS) entry which is preliminary data.</text>
</comment>
<dbReference type="AlphaFoldDB" id="A0A8S1IZ55"/>
<evidence type="ECO:0000313" key="2">
    <source>
        <dbReference type="Proteomes" id="UP000708148"/>
    </source>
</evidence>
<organism evidence="1 2">
    <name type="scientific">Ostreobium quekettii</name>
    <dbReference type="NCBI Taxonomy" id="121088"/>
    <lineage>
        <taxon>Eukaryota</taxon>
        <taxon>Viridiplantae</taxon>
        <taxon>Chlorophyta</taxon>
        <taxon>core chlorophytes</taxon>
        <taxon>Ulvophyceae</taxon>
        <taxon>TCBD clade</taxon>
        <taxon>Bryopsidales</taxon>
        <taxon>Ostreobineae</taxon>
        <taxon>Ostreobiaceae</taxon>
        <taxon>Ostreobium</taxon>
    </lineage>
</organism>
<evidence type="ECO:0000313" key="1">
    <source>
        <dbReference type="EMBL" id="CAD7696488.1"/>
    </source>
</evidence>
<proteinExistence type="predicted"/>